<gene>
    <name evidence="2" type="ORF">POL25_12480</name>
</gene>
<organism evidence="2 3">
    <name type="scientific">Nannocystis bainbridge</name>
    <dbReference type="NCBI Taxonomy" id="2995303"/>
    <lineage>
        <taxon>Bacteria</taxon>
        <taxon>Pseudomonadati</taxon>
        <taxon>Myxococcota</taxon>
        <taxon>Polyangia</taxon>
        <taxon>Nannocystales</taxon>
        <taxon>Nannocystaceae</taxon>
        <taxon>Nannocystis</taxon>
    </lineage>
</organism>
<comment type="caution">
    <text evidence="2">The sequence shown here is derived from an EMBL/GenBank/DDBJ whole genome shotgun (WGS) entry which is preliminary data.</text>
</comment>
<evidence type="ECO:0000256" key="1">
    <source>
        <dbReference type="SAM" id="MobiDB-lite"/>
    </source>
</evidence>
<feature type="region of interest" description="Disordered" evidence="1">
    <location>
        <begin position="12"/>
        <end position="55"/>
    </location>
</feature>
<accession>A0ABT5DX78</accession>
<evidence type="ECO:0000313" key="3">
    <source>
        <dbReference type="Proteomes" id="UP001221686"/>
    </source>
</evidence>
<evidence type="ECO:0000313" key="2">
    <source>
        <dbReference type="EMBL" id="MDC0717714.1"/>
    </source>
</evidence>
<dbReference type="Proteomes" id="UP001221686">
    <property type="component" value="Unassembled WGS sequence"/>
</dbReference>
<reference evidence="2 3" key="1">
    <citation type="submission" date="2022-11" db="EMBL/GenBank/DDBJ databases">
        <title>Minimal conservation of predation-associated metabolite biosynthetic gene clusters underscores biosynthetic potential of Myxococcota including descriptions for ten novel species: Archangium lansinium sp. nov., Myxococcus landrumus sp. nov., Nannocystis bai.</title>
        <authorList>
            <person name="Ahearne A."/>
            <person name="Stevens C."/>
            <person name="Dowd S."/>
        </authorList>
    </citation>
    <scope>NUCLEOTIDE SEQUENCE [LARGE SCALE GENOMIC DNA]</scope>
    <source>
        <strain evidence="2 3">BB15-2</strain>
    </source>
</reference>
<dbReference type="EMBL" id="JAQNDL010000001">
    <property type="protein sequence ID" value="MDC0717714.1"/>
    <property type="molecule type" value="Genomic_DNA"/>
</dbReference>
<protein>
    <submittedName>
        <fullName evidence="2">Uncharacterized protein</fullName>
    </submittedName>
</protein>
<dbReference type="RefSeq" id="WP_272086198.1">
    <property type="nucleotide sequence ID" value="NZ_JAQNDL010000001.1"/>
</dbReference>
<proteinExistence type="predicted"/>
<name>A0ABT5DX78_9BACT</name>
<sequence>MQQSSLVFACQNLRDPDALSGSSTRRGGEAALGRPNRRSDELGRETTPGVMACTSRGPCESGFTARVVDEPPGATYDGRMDEATADAHGREHGRRQRVPHYDLFVRHEDLGATSTAEENKP</sequence>
<keyword evidence="3" id="KW-1185">Reference proteome</keyword>